<evidence type="ECO:0000313" key="5">
    <source>
        <dbReference type="EMBL" id="PHH96058.1"/>
    </source>
</evidence>
<keyword evidence="3" id="KW-0479">Metal-binding</keyword>
<dbReference type="SFLD" id="SFLDG01129">
    <property type="entry name" value="C1.5:_HAD__Beta-PGM__Phosphata"/>
    <property type="match status" value="1"/>
</dbReference>
<dbReference type="InterPro" id="IPR023198">
    <property type="entry name" value="PGP-like_dom2"/>
</dbReference>
<dbReference type="PANTHER" id="PTHR46193:SF21">
    <property type="entry name" value="SLL1138 PROTEIN"/>
    <property type="match status" value="1"/>
</dbReference>
<organism evidence="5 6">
    <name type="scientific">Fusobacterium nucleatum subsp. polymorphum</name>
    <name type="common">Fusobacterium polymorphum</name>
    <dbReference type="NCBI Taxonomy" id="76857"/>
    <lineage>
        <taxon>Bacteria</taxon>
        <taxon>Fusobacteriati</taxon>
        <taxon>Fusobacteriota</taxon>
        <taxon>Fusobacteriia</taxon>
        <taxon>Fusobacteriales</taxon>
        <taxon>Fusobacteriaceae</taxon>
        <taxon>Fusobacterium</taxon>
    </lineage>
</organism>
<dbReference type="GO" id="GO:0003824">
    <property type="term" value="F:catalytic activity"/>
    <property type="evidence" value="ECO:0007669"/>
    <property type="project" value="UniProtKB-ARBA"/>
</dbReference>
<dbReference type="InterPro" id="IPR006439">
    <property type="entry name" value="HAD-SF_hydro_IA"/>
</dbReference>
<dbReference type="Gene3D" id="1.10.150.240">
    <property type="entry name" value="Putative phosphatase, domain 2"/>
    <property type="match status" value="1"/>
</dbReference>
<dbReference type="SUPFAM" id="SSF56784">
    <property type="entry name" value="HAD-like"/>
    <property type="match status" value="1"/>
</dbReference>
<evidence type="ECO:0000313" key="6">
    <source>
        <dbReference type="Proteomes" id="UP000225199"/>
    </source>
</evidence>
<keyword evidence="4" id="KW-0460">Magnesium</keyword>
<dbReference type="Pfam" id="PF13419">
    <property type="entry name" value="HAD_2"/>
    <property type="match status" value="1"/>
</dbReference>
<evidence type="ECO:0000256" key="4">
    <source>
        <dbReference type="ARBA" id="ARBA00022842"/>
    </source>
</evidence>
<dbReference type="EMBL" id="NIRJ01000001">
    <property type="protein sequence ID" value="PHH96058.1"/>
    <property type="molecule type" value="Genomic_DNA"/>
</dbReference>
<dbReference type="Gene3D" id="3.40.50.1000">
    <property type="entry name" value="HAD superfamily/HAD-like"/>
    <property type="match status" value="1"/>
</dbReference>
<dbReference type="GO" id="GO:0046872">
    <property type="term" value="F:metal ion binding"/>
    <property type="evidence" value="ECO:0007669"/>
    <property type="project" value="UniProtKB-KW"/>
</dbReference>
<name>A0A2C6A219_FUSNP</name>
<evidence type="ECO:0000256" key="2">
    <source>
        <dbReference type="ARBA" id="ARBA00006171"/>
    </source>
</evidence>
<dbReference type="InterPro" id="IPR036412">
    <property type="entry name" value="HAD-like_sf"/>
</dbReference>
<dbReference type="InterPro" id="IPR051600">
    <property type="entry name" value="Beta-PGM-like"/>
</dbReference>
<reference evidence="5 6" key="1">
    <citation type="submission" date="2017-06" db="EMBL/GenBank/DDBJ databases">
        <title>Draft genome sequence of Fusobacterium nucleatum subsp. polymorphum KCOM 1002 (=ChDC F175).</title>
        <authorList>
            <person name="Kook J.-K."/>
            <person name="Park S.-N."/>
            <person name="Lim Y.K."/>
            <person name="Roh H."/>
        </authorList>
    </citation>
    <scope>NUCLEOTIDE SEQUENCE [LARGE SCALE GENOMIC DNA]</scope>
    <source>
        <strain evidence="6">KCOM 1002 (ChDC F175)</strain>
    </source>
</reference>
<comment type="cofactor">
    <cofactor evidence="1">
        <name>Mg(2+)</name>
        <dbReference type="ChEBI" id="CHEBI:18420"/>
    </cofactor>
</comment>
<evidence type="ECO:0000256" key="3">
    <source>
        <dbReference type="ARBA" id="ARBA00022723"/>
    </source>
</evidence>
<dbReference type="SFLD" id="SFLDS00003">
    <property type="entry name" value="Haloacid_Dehalogenase"/>
    <property type="match status" value="1"/>
</dbReference>
<dbReference type="Proteomes" id="UP000225199">
    <property type="component" value="Unassembled WGS sequence"/>
</dbReference>
<gene>
    <name evidence="5" type="ORF">CA840_00915</name>
</gene>
<dbReference type="AlphaFoldDB" id="A0A2C6A219"/>
<dbReference type="CDD" id="cd07505">
    <property type="entry name" value="HAD_BPGM-like"/>
    <property type="match status" value="1"/>
</dbReference>
<dbReference type="PANTHER" id="PTHR46193">
    <property type="entry name" value="6-PHOSPHOGLUCONATE PHOSPHATASE"/>
    <property type="match status" value="1"/>
</dbReference>
<dbReference type="RefSeq" id="WP_098978173.1">
    <property type="nucleotide sequence ID" value="NZ_NIRJ01000001.1"/>
</dbReference>
<protein>
    <submittedName>
        <fullName evidence="5">Haloacid dehalogenase</fullName>
    </submittedName>
</protein>
<dbReference type="NCBIfam" id="TIGR01509">
    <property type="entry name" value="HAD-SF-IA-v3"/>
    <property type="match status" value="1"/>
</dbReference>
<evidence type="ECO:0000256" key="1">
    <source>
        <dbReference type="ARBA" id="ARBA00001946"/>
    </source>
</evidence>
<dbReference type="InterPro" id="IPR023214">
    <property type="entry name" value="HAD_sf"/>
</dbReference>
<proteinExistence type="inferred from homology"/>
<comment type="similarity">
    <text evidence="2">Belongs to the HAD-like hydrolase superfamily. CbbY/CbbZ/Gph/YieH family.</text>
</comment>
<accession>A0A2C6A219</accession>
<comment type="caution">
    <text evidence="5">The sequence shown here is derived from an EMBL/GenBank/DDBJ whole genome shotgun (WGS) entry which is preliminary data.</text>
</comment>
<dbReference type="InterPro" id="IPR041492">
    <property type="entry name" value="HAD_2"/>
</dbReference>
<sequence length="185" mass="21709">MEKNKLILCDLDGTLFDTLEVNYYSYKESLNMFNYDIGYDFFLEECYGKYYKIFLSKLGVNEEKMEKIHKIKKELYRKYLGNAKINKNLFDMLQIMKDFYHIALVTTASQKNSEEILNFFKKQDLFELIVSAEDVKNKKPDPEGFVKAMNYFNIAPKDTIIFEDSNIGIEAAIKSGANILKVEKF</sequence>